<dbReference type="InParanoid" id="C7ZE13"/>
<dbReference type="KEGG" id="nhe:NECHADRAFT_88281"/>
<feature type="transmembrane region" description="Helical" evidence="1">
    <location>
        <begin position="122"/>
        <end position="150"/>
    </location>
</feature>
<sequence>MTSGWRFSLITGVASVLVVFIINFSTTLWALKLPTGGEAGDTTTTRRIIYEGPCTTSKKLNVVLHLLINIFSCVLLSASSYGMQCLSAPTRAEVDRAHAREEWMDIGVLSVRNLGKVSCKRTFFWVLLGIFSVPLHLLFNSVVFASISIFDYTAHNIDELVRWNASSRFTRDSDDLQMGELFQRALKENWDNPTSLECIDAYATGFQTARSDVIVVCDGGSDVFLERIYDREDVSLYPGMLRGYCRPSPFDWICEEPDCSLCHDLIADVRKQPENWKPFGYQAKYCLSKPVRQLCRVSFSVFIAGAVLGANIIKAGVLIYVAFNPPEQPLFVLGGAIQTFPETPEPGSKSMRLVSIDRVKNLGTRGCTGPTTSSLRRRR</sequence>
<accession>C7ZE13</accession>
<dbReference type="GeneID" id="9669567"/>
<keyword evidence="1" id="KW-0472">Membrane</keyword>
<dbReference type="InterPro" id="IPR046623">
    <property type="entry name" value="DUF6536"/>
</dbReference>
<dbReference type="eggNOG" id="ENOG502RYAY">
    <property type="taxonomic scope" value="Eukaryota"/>
</dbReference>
<dbReference type="PANTHER" id="PTHR35395">
    <property type="entry name" value="DUF6536 DOMAIN-CONTAINING PROTEIN"/>
    <property type="match status" value="1"/>
</dbReference>
<dbReference type="Proteomes" id="UP000005206">
    <property type="component" value="Chromosome 13"/>
</dbReference>
<proteinExistence type="predicted"/>
<keyword evidence="1" id="KW-0812">Transmembrane</keyword>
<feature type="transmembrane region" description="Helical" evidence="1">
    <location>
        <begin position="7"/>
        <end position="31"/>
    </location>
</feature>
<protein>
    <recommendedName>
        <fullName evidence="2">DUF6536 domain-containing protein</fullName>
    </recommendedName>
</protein>
<reference evidence="3 4" key="1">
    <citation type="journal article" date="2009" name="PLoS Genet.">
        <title>The genome of Nectria haematococca: contribution of supernumerary chromosomes to gene expansion.</title>
        <authorList>
            <person name="Coleman J.J."/>
            <person name="Rounsley S.D."/>
            <person name="Rodriguez-Carres M."/>
            <person name="Kuo A."/>
            <person name="Wasmann C.C."/>
            <person name="Grimwood J."/>
            <person name="Schmutz J."/>
            <person name="Taga M."/>
            <person name="White G.J."/>
            <person name="Zhou S."/>
            <person name="Schwartz D.C."/>
            <person name="Freitag M."/>
            <person name="Ma L.J."/>
            <person name="Danchin E.G."/>
            <person name="Henrissat B."/>
            <person name="Coutinho P.M."/>
            <person name="Nelson D.R."/>
            <person name="Straney D."/>
            <person name="Napoli C.A."/>
            <person name="Barker B.M."/>
            <person name="Gribskov M."/>
            <person name="Rep M."/>
            <person name="Kroken S."/>
            <person name="Molnar I."/>
            <person name="Rensing C."/>
            <person name="Kennell J.C."/>
            <person name="Zamora J."/>
            <person name="Farman M.L."/>
            <person name="Selker E.U."/>
            <person name="Salamov A."/>
            <person name="Shapiro H."/>
            <person name="Pangilinan J."/>
            <person name="Lindquist E."/>
            <person name="Lamers C."/>
            <person name="Grigoriev I.V."/>
            <person name="Geiser D.M."/>
            <person name="Covert S.F."/>
            <person name="Temporini E."/>
            <person name="Vanetten H.D."/>
        </authorList>
    </citation>
    <scope>NUCLEOTIDE SEQUENCE [LARGE SCALE GENOMIC DNA]</scope>
    <source>
        <strain evidence="4">ATCC MYA-4622 / CBS 123669 / FGSC 9596 / NRRL 45880 / 77-13-4</strain>
    </source>
</reference>
<organism evidence="3 4">
    <name type="scientific">Fusarium vanettenii (strain ATCC MYA-4622 / CBS 123669 / FGSC 9596 / NRRL 45880 / 77-13-4)</name>
    <name type="common">Fusarium solani subsp. pisi</name>
    <dbReference type="NCBI Taxonomy" id="660122"/>
    <lineage>
        <taxon>Eukaryota</taxon>
        <taxon>Fungi</taxon>
        <taxon>Dikarya</taxon>
        <taxon>Ascomycota</taxon>
        <taxon>Pezizomycotina</taxon>
        <taxon>Sordariomycetes</taxon>
        <taxon>Hypocreomycetidae</taxon>
        <taxon>Hypocreales</taxon>
        <taxon>Nectriaceae</taxon>
        <taxon>Fusarium</taxon>
        <taxon>Fusarium solani species complex</taxon>
        <taxon>Fusarium vanettenii</taxon>
    </lineage>
</organism>
<evidence type="ECO:0000259" key="2">
    <source>
        <dbReference type="Pfam" id="PF20163"/>
    </source>
</evidence>
<gene>
    <name evidence="3" type="ORF">NECHADRAFT_88281</name>
</gene>
<evidence type="ECO:0000313" key="4">
    <source>
        <dbReference type="Proteomes" id="UP000005206"/>
    </source>
</evidence>
<keyword evidence="4" id="KW-1185">Reference proteome</keyword>
<feature type="domain" description="DUF6536" evidence="2">
    <location>
        <begin position="5"/>
        <end position="156"/>
    </location>
</feature>
<keyword evidence="1" id="KW-1133">Transmembrane helix</keyword>
<dbReference type="EMBL" id="GG698920">
    <property type="protein sequence ID" value="EEU37939.1"/>
    <property type="molecule type" value="Genomic_DNA"/>
</dbReference>
<evidence type="ECO:0000313" key="3">
    <source>
        <dbReference type="EMBL" id="EEU37939.1"/>
    </source>
</evidence>
<dbReference type="Pfam" id="PF20163">
    <property type="entry name" value="DUF6536"/>
    <property type="match status" value="1"/>
</dbReference>
<dbReference type="AlphaFoldDB" id="C7ZE13"/>
<dbReference type="OMA" id="THWRHLM"/>
<dbReference type="VEuPathDB" id="FungiDB:NECHADRAFT_88281"/>
<dbReference type="HOGENOM" id="CLU_055154_0_0_1"/>
<dbReference type="RefSeq" id="XP_003043652.1">
    <property type="nucleotide sequence ID" value="XM_003043606.1"/>
</dbReference>
<dbReference type="PANTHER" id="PTHR35395:SF1">
    <property type="entry name" value="DUF6536 DOMAIN-CONTAINING PROTEIN"/>
    <property type="match status" value="1"/>
</dbReference>
<evidence type="ECO:0000256" key="1">
    <source>
        <dbReference type="SAM" id="Phobius"/>
    </source>
</evidence>
<dbReference type="OrthoDB" id="5429634at2759"/>
<name>C7ZE13_FUSV7</name>
<feature type="transmembrane region" description="Helical" evidence="1">
    <location>
        <begin position="299"/>
        <end position="323"/>
    </location>
</feature>